<dbReference type="Pfam" id="PF12867">
    <property type="entry name" value="DinB_2"/>
    <property type="match status" value="1"/>
</dbReference>
<dbReference type="GeneID" id="95594174"/>
<dbReference type="InterPro" id="IPR024775">
    <property type="entry name" value="DinB-like"/>
</dbReference>
<name>A0ABQ3SI93_9ACTN</name>
<feature type="domain" description="DinB-like" evidence="2">
    <location>
        <begin position="16"/>
        <end position="173"/>
    </location>
</feature>
<evidence type="ECO:0000313" key="4">
    <source>
        <dbReference type="Proteomes" id="UP000613974"/>
    </source>
</evidence>
<dbReference type="SUPFAM" id="SSF109854">
    <property type="entry name" value="DinB/YfiT-like putative metalloenzymes"/>
    <property type="match status" value="1"/>
</dbReference>
<keyword evidence="1" id="KW-1133">Transmembrane helix</keyword>
<dbReference type="RefSeq" id="WP_202185952.1">
    <property type="nucleotide sequence ID" value="NZ_BMRL01000028.1"/>
</dbReference>
<accession>A0ABQ3SI93</accession>
<comment type="caution">
    <text evidence="3">The sequence shown here is derived from an EMBL/GenBank/DDBJ whole genome shotgun (WGS) entry which is preliminary data.</text>
</comment>
<evidence type="ECO:0000313" key="3">
    <source>
        <dbReference type="EMBL" id="GHI67855.1"/>
    </source>
</evidence>
<evidence type="ECO:0000259" key="2">
    <source>
        <dbReference type="Pfam" id="PF12867"/>
    </source>
</evidence>
<reference evidence="4" key="1">
    <citation type="submission" date="2023-07" db="EMBL/GenBank/DDBJ databases">
        <title>Whole genome shotgun sequence of Streptomyces nojiriensis NBRC 13794.</title>
        <authorList>
            <person name="Komaki H."/>
            <person name="Tamura T."/>
        </authorList>
    </citation>
    <scope>NUCLEOTIDE SEQUENCE [LARGE SCALE GENOMIC DNA]</scope>
    <source>
        <strain evidence="4">NBRC 13794</strain>
    </source>
</reference>
<evidence type="ECO:0000256" key="1">
    <source>
        <dbReference type="SAM" id="Phobius"/>
    </source>
</evidence>
<keyword evidence="4" id="KW-1185">Reference proteome</keyword>
<gene>
    <name evidence="3" type="ORF">Snoj_17730</name>
</gene>
<feature type="transmembrane region" description="Helical" evidence="1">
    <location>
        <begin position="49"/>
        <end position="70"/>
    </location>
</feature>
<dbReference type="InterPro" id="IPR034660">
    <property type="entry name" value="DinB/YfiT-like"/>
</dbReference>
<sequence>MMNAIAMDRQAVHEDYERARQTFHRLLDSASEEELSGATHGTKWTNEQLLWHMLFGYMVVLRLLLLVRVFGRLPRSVSRVFARVLDAATVPFDRVNYVGPRGAVKFYGPRRMGAAFDRVIDSLHRHLASEPDARLARGMHYPVRWDPFFKDFMTLADIYRHPNRHFDFHRRQLTLSNGGSPAASIPDW</sequence>
<keyword evidence="1" id="KW-0472">Membrane</keyword>
<proteinExistence type="predicted"/>
<keyword evidence="1" id="KW-0812">Transmembrane</keyword>
<dbReference type="Proteomes" id="UP000613974">
    <property type="component" value="Unassembled WGS sequence"/>
</dbReference>
<organism evidence="3 4">
    <name type="scientific">Streptomyces nojiriensis</name>
    <dbReference type="NCBI Taxonomy" id="66374"/>
    <lineage>
        <taxon>Bacteria</taxon>
        <taxon>Bacillati</taxon>
        <taxon>Actinomycetota</taxon>
        <taxon>Actinomycetes</taxon>
        <taxon>Kitasatosporales</taxon>
        <taxon>Streptomycetaceae</taxon>
        <taxon>Streptomyces</taxon>
    </lineage>
</organism>
<dbReference type="EMBL" id="BNEC01000003">
    <property type="protein sequence ID" value="GHI67855.1"/>
    <property type="molecule type" value="Genomic_DNA"/>
</dbReference>
<dbReference type="Gene3D" id="1.20.120.450">
    <property type="entry name" value="dinb family like domain"/>
    <property type="match status" value="1"/>
</dbReference>
<protein>
    <recommendedName>
        <fullName evidence="2">DinB-like domain-containing protein</fullName>
    </recommendedName>
</protein>